<evidence type="ECO:0000313" key="7">
    <source>
        <dbReference type="Proteomes" id="UP001474421"/>
    </source>
</evidence>
<proteinExistence type="inferred from homology"/>
<dbReference type="SMART" id="SM00033">
    <property type="entry name" value="CH"/>
    <property type="match status" value="1"/>
</dbReference>
<keyword evidence="1" id="KW-0597">Phosphoprotein</keyword>
<feature type="region of interest" description="Disordered" evidence="4">
    <location>
        <begin position="1"/>
        <end position="31"/>
    </location>
</feature>
<dbReference type="SUPFAM" id="SSF47576">
    <property type="entry name" value="Calponin-homology domain, CH-domain"/>
    <property type="match status" value="1"/>
</dbReference>
<evidence type="ECO:0000259" key="5">
    <source>
        <dbReference type="PROSITE" id="PS50021"/>
    </source>
</evidence>
<protein>
    <submittedName>
        <fullName evidence="6">Smoothelin</fullName>
    </submittedName>
</protein>
<evidence type="ECO:0000256" key="4">
    <source>
        <dbReference type="SAM" id="MobiDB-lite"/>
    </source>
</evidence>
<comment type="caution">
    <text evidence="6">The sequence shown here is derived from an EMBL/GenBank/DDBJ whole genome shotgun (WGS) entry which is preliminary data.</text>
</comment>
<dbReference type="PANTHER" id="PTHR23167">
    <property type="entry name" value="CALPONIN HOMOLOGY DOMAIN-CONTAINING PROTEIN DDB_G0272472-RELATED"/>
    <property type="match status" value="1"/>
</dbReference>
<gene>
    <name evidence="6" type="ORF">NXF25_018080</name>
</gene>
<dbReference type="Pfam" id="PF00307">
    <property type="entry name" value="CH"/>
    <property type="match status" value="1"/>
</dbReference>
<dbReference type="PANTHER" id="PTHR23167:SF52">
    <property type="entry name" value="SMOOTHELIN"/>
    <property type="match status" value="1"/>
</dbReference>
<feature type="domain" description="Calponin-homology (CH)" evidence="5">
    <location>
        <begin position="51"/>
        <end position="165"/>
    </location>
</feature>
<dbReference type="FunFam" id="1.10.418.10:FF:000009">
    <property type="entry name" value="smoothelin isoform X2"/>
    <property type="match status" value="1"/>
</dbReference>
<dbReference type="EMBL" id="JAOTOJ010000018">
    <property type="protein sequence ID" value="KAK9391691.1"/>
    <property type="molecule type" value="Genomic_DNA"/>
</dbReference>
<sequence>MKAQAMPKMSASQARKAMIEKLEKEGGSPASPALARVGVQRSSSFGVPNANTIKQMLLDWCRAKTRGYEHVDIQNFSSSWSDGMAFCALVHNFFPEAFDYTQLSPQDRRHNFEKAFSAAETLAECPQLLDVEDMVRMREPDWNSEGAGQDEKVLTFLSAALRRLVDCVPLVDVEDMMIMGKRPDAKCVFTYVQSLYNHLRRHELQRRQSHL</sequence>
<organism evidence="6 7">
    <name type="scientific">Crotalus adamanteus</name>
    <name type="common">Eastern diamondback rattlesnake</name>
    <dbReference type="NCBI Taxonomy" id="8729"/>
    <lineage>
        <taxon>Eukaryota</taxon>
        <taxon>Metazoa</taxon>
        <taxon>Chordata</taxon>
        <taxon>Craniata</taxon>
        <taxon>Vertebrata</taxon>
        <taxon>Euteleostomi</taxon>
        <taxon>Lepidosauria</taxon>
        <taxon>Squamata</taxon>
        <taxon>Bifurcata</taxon>
        <taxon>Unidentata</taxon>
        <taxon>Episquamata</taxon>
        <taxon>Toxicofera</taxon>
        <taxon>Serpentes</taxon>
        <taxon>Colubroidea</taxon>
        <taxon>Viperidae</taxon>
        <taxon>Crotalinae</taxon>
        <taxon>Crotalus</taxon>
    </lineage>
</organism>
<evidence type="ECO:0000313" key="6">
    <source>
        <dbReference type="EMBL" id="KAK9391691.1"/>
    </source>
</evidence>
<keyword evidence="2" id="KW-0175">Coiled coil</keyword>
<dbReference type="AlphaFoldDB" id="A0AAW1AQM9"/>
<dbReference type="InterPro" id="IPR036872">
    <property type="entry name" value="CH_dom_sf"/>
</dbReference>
<dbReference type="InterPro" id="IPR001715">
    <property type="entry name" value="CH_dom"/>
</dbReference>
<dbReference type="PROSITE" id="PS50021">
    <property type="entry name" value="CH"/>
    <property type="match status" value="1"/>
</dbReference>
<evidence type="ECO:0000256" key="2">
    <source>
        <dbReference type="ARBA" id="ARBA00023054"/>
    </source>
</evidence>
<name>A0AAW1AQM9_CROAD</name>
<keyword evidence="7" id="KW-1185">Reference proteome</keyword>
<evidence type="ECO:0000256" key="1">
    <source>
        <dbReference type="ARBA" id="ARBA00022553"/>
    </source>
</evidence>
<comment type="similarity">
    <text evidence="3">Belongs to the smoothelin family.</text>
</comment>
<reference evidence="6 7" key="1">
    <citation type="journal article" date="2024" name="Proc. Natl. Acad. Sci. U.S.A.">
        <title>The genetic regulatory architecture and epigenomic basis for age-related changes in rattlesnake venom.</title>
        <authorList>
            <person name="Hogan M.P."/>
            <person name="Holding M.L."/>
            <person name="Nystrom G.S."/>
            <person name="Colston T.J."/>
            <person name="Bartlett D.A."/>
            <person name="Mason A.J."/>
            <person name="Ellsworth S.A."/>
            <person name="Rautsaw R.M."/>
            <person name="Lawrence K.C."/>
            <person name="Strickland J.L."/>
            <person name="He B."/>
            <person name="Fraser P."/>
            <person name="Margres M.J."/>
            <person name="Gilbert D.M."/>
            <person name="Gibbs H.L."/>
            <person name="Parkinson C.L."/>
            <person name="Rokyta D.R."/>
        </authorList>
    </citation>
    <scope>NUCLEOTIDE SEQUENCE [LARGE SCALE GENOMIC DNA]</scope>
    <source>
        <strain evidence="6">DRR0105</strain>
    </source>
</reference>
<accession>A0AAW1AQM9</accession>
<dbReference type="InterPro" id="IPR050540">
    <property type="entry name" value="F-actin_Monoox_Mical"/>
</dbReference>
<dbReference type="Gene3D" id="1.10.418.10">
    <property type="entry name" value="Calponin-like domain"/>
    <property type="match status" value="2"/>
</dbReference>
<dbReference type="Proteomes" id="UP001474421">
    <property type="component" value="Unassembled WGS sequence"/>
</dbReference>
<evidence type="ECO:0000256" key="3">
    <source>
        <dbReference type="ARBA" id="ARBA00061655"/>
    </source>
</evidence>
<feature type="compositionally biased region" description="Basic and acidic residues" evidence="4">
    <location>
        <begin position="17"/>
        <end position="26"/>
    </location>
</feature>